<dbReference type="STRING" id="1433126.BN938_0019"/>
<evidence type="ECO:0000313" key="2">
    <source>
        <dbReference type="EMBL" id="CDN30126.1"/>
    </source>
</evidence>
<organism evidence="2 3">
    <name type="scientific">Mucinivorans hirudinis</name>
    <dbReference type="NCBI Taxonomy" id="1433126"/>
    <lineage>
        <taxon>Bacteria</taxon>
        <taxon>Pseudomonadati</taxon>
        <taxon>Bacteroidota</taxon>
        <taxon>Bacteroidia</taxon>
        <taxon>Bacteroidales</taxon>
        <taxon>Rikenellaceae</taxon>
        <taxon>Mucinivorans</taxon>
    </lineage>
</organism>
<sequence>MIQIIIIIAIVVAIVAERKLRQKHTADMPQGHGENFPFPKRKDIASDDDEKFEWLGKRVERKAEEVARKEYSKVKQQAVVEKPKQKNEIEESNFEFDAEKAIIFSEILQPKYREYEQS</sequence>
<evidence type="ECO:0000256" key="1">
    <source>
        <dbReference type="SAM" id="MobiDB-lite"/>
    </source>
</evidence>
<dbReference type="KEGG" id="rbc:BN938_0019"/>
<dbReference type="EMBL" id="HG934468">
    <property type="protein sequence ID" value="CDN30126.1"/>
    <property type="molecule type" value="Genomic_DNA"/>
</dbReference>
<reference evidence="2 3" key="1">
    <citation type="journal article" date="2015" name="Genome Announc.">
        <title>Complete Genome Sequence of the Novel Leech Symbiont Mucinivorans hirudinis M3T.</title>
        <authorList>
            <person name="Nelson M.C."/>
            <person name="Bomar L."/>
            <person name="Graf J."/>
        </authorList>
    </citation>
    <scope>NUCLEOTIDE SEQUENCE [LARGE SCALE GENOMIC DNA]</scope>
    <source>
        <strain evidence="3">M3</strain>
    </source>
</reference>
<evidence type="ECO:0000313" key="3">
    <source>
        <dbReference type="Proteomes" id="UP000027616"/>
    </source>
</evidence>
<dbReference type="AlphaFoldDB" id="A0A060R5M8"/>
<protein>
    <submittedName>
        <fullName evidence="2">Uncharacterized protein</fullName>
    </submittedName>
</protein>
<dbReference type="HOGENOM" id="CLU_2070468_0_0_10"/>
<gene>
    <name evidence="2" type="ORF">BN938_0019</name>
</gene>
<dbReference type="Proteomes" id="UP000027616">
    <property type="component" value="Chromosome I"/>
</dbReference>
<feature type="region of interest" description="Disordered" evidence="1">
    <location>
        <begin position="24"/>
        <end position="44"/>
    </location>
</feature>
<accession>A0A060R5M8</accession>
<proteinExistence type="predicted"/>
<keyword evidence="3" id="KW-1185">Reference proteome</keyword>
<name>A0A060R5M8_9BACT</name>